<accession>A0A6J6XUE8</accession>
<evidence type="ECO:0000256" key="1">
    <source>
        <dbReference type="ARBA" id="ARBA00022679"/>
    </source>
</evidence>
<gene>
    <name evidence="3" type="ORF">UFOPK3001_00819</name>
</gene>
<name>A0A6J6XUE8_9ZZZZ</name>
<organism evidence="3">
    <name type="scientific">freshwater metagenome</name>
    <dbReference type="NCBI Taxonomy" id="449393"/>
    <lineage>
        <taxon>unclassified sequences</taxon>
        <taxon>metagenomes</taxon>
        <taxon>ecological metagenomes</taxon>
    </lineage>
</organism>
<dbReference type="Gene3D" id="3.40.50.10540">
    <property type="entry name" value="Crotonobetainyl-coa:carnitine coa-transferase, domain 1"/>
    <property type="match status" value="2"/>
</dbReference>
<dbReference type="InterPro" id="IPR023606">
    <property type="entry name" value="CoA-Trfase_III_dom_1_sf"/>
</dbReference>
<dbReference type="InterPro" id="IPR003673">
    <property type="entry name" value="CoA-Trfase_fam_III"/>
</dbReference>
<dbReference type="PANTHER" id="PTHR48207:SF3">
    <property type="entry name" value="SUCCINATE--HYDROXYMETHYLGLUTARATE COA-TRANSFERASE"/>
    <property type="match status" value="1"/>
</dbReference>
<dbReference type="Pfam" id="PF02515">
    <property type="entry name" value="CoA_transf_3"/>
    <property type="match status" value="2"/>
</dbReference>
<proteinExistence type="predicted"/>
<dbReference type="EMBL" id="CAFAAJ010000040">
    <property type="protein sequence ID" value="CAB4798798.1"/>
    <property type="molecule type" value="Genomic_DNA"/>
</dbReference>
<keyword evidence="1" id="KW-0808">Transferase</keyword>
<reference evidence="3" key="1">
    <citation type="submission" date="2020-05" db="EMBL/GenBank/DDBJ databases">
        <authorList>
            <person name="Chiriac C."/>
            <person name="Salcher M."/>
            <person name="Ghai R."/>
            <person name="Kavagutti S V."/>
        </authorList>
    </citation>
    <scope>NUCLEOTIDE SEQUENCE</scope>
</reference>
<dbReference type="InterPro" id="IPR044855">
    <property type="entry name" value="CoA-Trfase_III_dom3_sf"/>
</dbReference>
<dbReference type="PANTHER" id="PTHR48207">
    <property type="entry name" value="SUCCINATE--HYDROXYMETHYLGLUTARATE COA-TRANSFERASE"/>
    <property type="match status" value="1"/>
</dbReference>
<dbReference type="SUPFAM" id="SSF89796">
    <property type="entry name" value="CoA-transferase family III (CaiB/BaiF)"/>
    <property type="match status" value="2"/>
</dbReference>
<sequence>MLSAYRVLDLTDGRAELTAFVLAGLGADVVKVEPPGGSASRSSAPLDPTLPPELSSLRFHAFNRGKRSVVLDLETPEGRDGLLGLAATADFVVENAGPGTMAARGLGFEALRAVRPDIVYVAISPFGQDGPYADHLATDLTLAAMGGAMAVNGDTDRRPLRITVPQTWYHASAESALGAMVAHFRRLNTGEAQFVDTSVQASVFWTGLQAMISHAIQGRNIERNGTVLQLSTLTTPLVYPCADGEVCLIATTDLLQGAIPWMLDKGAVTQEWVDAEDWNSWEARLLTGQPVAYQHVEVRDAITRFTMLCTKAELLQGGLDREITFAPVNTVADVLSSGQLTAREYWDDLALPNGRHLKVAGAFVKASATPVRWVLPAPRIGEHTAEVLGASARTSPRSAGPAPAVNPAGRTRLPLEGVKVADFSWIGVGPITAKALADHGATVVHIETDNPADRLRQVGPFKDNIPGINRCHFFGAFNTSKLSVQLNLKNEAGRAIAHRLLSWCDIALDSFTAGTMASIGLGYDVARTLNPDIIMASTCLLGQTGPARRLAGYGYHAAALSGFYEITGWDDRPPGGPFNAYTDTIAPRFLATTLLAALDHRRRTGEGQFIDQAQMESALHFLTPELLDVQVSGHSARRNGNIDPVAVPHDAYPCAGTDEWCAIAVENDGQWRALRRALGDPAWAADPALDTAAGRRVAIEHIDRELGAFTVQHESRALMLMLQAAGVPAGMVQRSSDHLEDPQLLHRQFFRRLEHPEMGEVPYEGHQFRISGYDNGPRFPAPCLGEHTFDVLADHLGMDVDEIAEAMANGACG</sequence>
<feature type="region of interest" description="Disordered" evidence="2">
    <location>
        <begin position="391"/>
        <end position="410"/>
    </location>
</feature>
<evidence type="ECO:0000313" key="3">
    <source>
        <dbReference type="EMBL" id="CAB4798798.1"/>
    </source>
</evidence>
<protein>
    <submittedName>
        <fullName evidence="3">Unannotated protein</fullName>
    </submittedName>
</protein>
<evidence type="ECO:0000256" key="2">
    <source>
        <dbReference type="SAM" id="MobiDB-lite"/>
    </source>
</evidence>
<dbReference type="Gene3D" id="3.30.1540.10">
    <property type="entry name" value="formyl-coa transferase, domain 3"/>
    <property type="match status" value="2"/>
</dbReference>
<dbReference type="GO" id="GO:0008410">
    <property type="term" value="F:CoA-transferase activity"/>
    <property type="evidence" value="ECO:0007669"/>
    <property type="project" value="TreeGrafter"/>
</dbReference>
<dbReference type="AlphaFoldDB" id="A0A6J6XUE8"/>
<dbReference type="InterPro" id="IPR050483">
    <property type="entry name" value="CoA-transferase_III_domain"/>
</dbReference>